<dbReference type="PANTHER" id="PTHR13090">
    <property type="entry name" value="ARGININE-HYDROXYLASE NDUFAF5, MITOCHONDRIAL"/>
    <property type="match status" value="1"/>
</dbReference>
<sequence length="278" mass="30133">MSAPEIFSPLARRLRRDRAAPGFSDYRFVYDFMREGIEERLDAVKRDFTDILDLGCWDGSFAPPPGANITRVDPGSRFAEAAGGIQAEEDRLPFAEASFDLVVAIGTLDTVNDLPGALTLIRRALRPDGLFLGAFFGAGSLATLRRALMTAESERPAARIHPQIDVRSAGDLLARAGFALPVADTESLNVRYGDIFGLIRDLRGMAATNVMKERSPLSRTTLGRAAQAFADLADPDGRTRERFEVITVTGWAPDPSQPKPARRGSASASLAEALKARD</sequence>
<dbReference type="Proteomes" id="UP000295493">
    <property type="component" value="Unassembled WGS sequence"/>
</dbReference>
<dbReference type="PANTHER" id="PTHR13090:SF1">
    <property type="entry name" value="ARGININE-HYDROXYLASE NDUFAF5, MITOCHONDRIAL"/>
    <property type="match status" value="1"/>
</dbReference>
<protein>
    <submittedName>
        <fullName evidence="4">Methyltransferase family protein</fullName>
    </submittedName>
</protein>
<dbReference type="AlphaFoldDB" id="A0A4R6FUF4"/>
<organism evidence="4 5">
    <name type="scientific">Stakelama pacifica</name>
    <dbReference type="NCBI Taxonomy" id="517720"/>
    <lineage>
        <taxon>Bacteria</taxon>
        <taxon>Pseudomonadati</taxon>
        <taxon>Pseudomonadota</taxon>
        <taxon>Alphaproteobacteria</taxon>
        <taxon>Sphingomonadales</taxon>
        <taxon>Sphingomonadaceae</taxon>
        <taxon>Stakelama</taxon>
    </lineage>
</organism>
<comment type="caution">
    <text evidence="4">The sequence shown here is derived from an EMBL/GenBank/DDBJ whole genome shotgun (WGS) entry which is preliminary data.</text>
</comment>
<dbReference type="GO" id="GO:0032259">
    <property type="term" value="P:methylation"/>
    <property type="evidence" value="ECO:0007669"/>
    <property type="project" value="UniProtKB-KW"/>
</dbReference>
<feature type="compositionally biased region" description="Low complexity" evidence="3">
    <location>
        <begin position="263"/>
        <end position="278"/>
    </location>
</feature>
<reference evidence="4 5" key="1">
    <citation type="submission" date="2019-03" db="EMBL/GenBank/DDBJ databases">
        <title>Genomic Encyclopedia of Type Strains, Phase IV (KMG-IV): sequencing the most valuable type-strain genomes for metagenomic binning, comparative biology and taxonomic classification.</title>
        <authorList>
            <person name="Goeker M."/>
        </authorList>
    </citation>
    <scope>NUCLEOTIDE SEQUENCE [LARGE SCALE GENOMIC DNA]</scope>
    <source>
        <strain evidence="4 5">DSM 25059</strain>
    </source>
</reference>
<keyword evidence="1 4" id="KW-0489">Methyltransferase</keyword>
<evidence type="ECO:0000313" key="5">
    <source>
        <dbReference type="Proteomes" id="UP000295493"/>
    </source>
</evidence>
<evidence type="ECO:0000256" key="2">
    <source>
        <dbReference type="ARBA" id="ARBA00022679"/>
    </source>
</evidence>
<dbReference type="GO" id="GO:0008168">
    <property type="term" value="F:methyltransferase activity"/>
    <property type="evidence" value="ECO:0007669"/>
    <property type="project" value="UniProtKB-KW"/>
</dbReference>
<dbReference type="EMBL" id="SNWD01000003">
    <property type="protein sequence ID" value="TDN84515.1"/>
    <property type="molecule type" value="Genomic_DNA"/>
</dbReference>
<keyword evidence="2 4" id="KW-0808">Transferase</keyword>
<dbReference type="SUPFAM" id="SSF53335">
    <property type="entry name" value="S-adenosyl-L-methionine-dependent methyltransferases"/>
    <property type="match status" value="1"/>
</dbReference>
<proteinExistence type="predicted"/>
<dbReference type="CDD" id="cd02440">
    <property type="entry name" value="AdoMet_MTases"/>
    <property type="match status" value="1"/>
</dbReference>
<dbReference type="Gene3D" id="3.40.50.150">
    <property type="entry name" value="Vaccinia Virus protein VP39"/>
    <property type="match status" value="1"/>
</dbReference>
<evidence type="ECO:0000256" key="1">
    <source>
        <dbReference type="ARBA" id="ARBA00022603"/>
    </source>
</evidence>
<feature type="region of interest" description="Disordered" evidence="3">
    <location>
        <begin position="249"/>
        <end position="278"/>
    </location>
</feature>
<dbReference type="RefSeq" id="WP_133494906.1">
    <property type="nucleotide sequence ID" value="NZ_BMLU01000003.1"/>
</dbReference>
<dbReference type="OrthoDB" id="9793723at2"/>
<accession>A0A4R6FUF4</accession>
<keyword evidence="5" id="KW-1185">Reference proteome</keyword>
<evidence type="ECO:0000313" key="4">
    <source>
        <dbReference type="EMBL" id="TDN84515.1"/>
    </source>
</evidence>
<gene>
    <name evidence="4" type="ORF">EV664_103160</name>
</gene>
<name>A0A4R6FUF4_9SPHN</name>
<evidence type="ECO:0000256" key="3">
    <source>
        <dbReference type="SAM" id="MobiDB-lite"/>
    </source>
</evidence>
<dbReference type="Pfam" id="PF13489">
    <property type="entry name" value="Methyltransf_23"/>
    <property type="match status" value="1"/>
</dbReference>
<dbReference type="InterPro" id="IPR050602">
    <property type="entry name" value="Malonyl-ACP_OMT"/>
</dbReference>
<dbReference type="InterPro" id="IPR029063">
    <property type="entry name" value="SAM-dependent_MTases_sf"/>
</dbReference>